<dbReference type="EMBL" id="JACHMO010000001">
    <property type="protein sequence ID" value="MBB5807974.1"/>
    <property type="molecule type" value="Genomic_DNA"/>
</dbReference>
<evidence type="ECO:0000313" key="2">
    <source>
        <dbReference type="EMBL" id="MBB5807974.1"/>
    </source>
</evidence>
<name>A0A7W9M5H8_9PSEU</name>
<sequence length="125" mass="13444">MTKDEFAAVVHQLAEDDAPRLFAIVEEYGEAEDARVAGYGLAYDDRAEVDSVEGGFRLSSQSAESARALFEVGSRSTGTRRAHLVWLGEPQASAGPERAQQTDGQWPNSTSSAPRRAVTSWGSSP</sequence>
<feature type="compositionally biased region" description="Polar residues" evidence="1">
    <location>
        <begin position="99"/>
        <end position="113"/>
    </location>
</feature>
<evidence type="ECO:0000313" key="3">
    <source>
        <dbReference type="Proteomes" id="UP000552097"/>
    </source>
</evidence>
<keyword evidence="3" id="KW-1185">Reference proteome</keyword>
<comment type="caution">
    <text evidence="2">The sequence shown here is derived from an EMBL/GenBank/DDBJ whole genome shotgun (WGS) entry which is preliminary data.</text>
</comment>
<evidence type="ECO:0000256" key="1">
    <source>
        <dbReference type="SAM" id="MobiDB-lite"/>
    </source>
</evidence>
<dbReference type="RefSeq" id="WP_184927947.1">
    <property type="nucleotide sequence ID" value="NZ_JACHMO010000001.1"/>
</dbReference>
<gene>
    <name evidence="2" type="ORF">F4560_007742</name>
</gene>
<protein>
    <submittedName>
        <fullName evidence="2">Uncharacterized protein</fullName>
    </submittedName>
</protein>
<dbReference type="AlphaFoldDB" id="A0A7W9M5H8"/>
<proteinExistence type="predicted"/>
<feature type="region of interest" description="Disordered" evidence="1">
    <location>
        <begin position="88"/>
        <end position="125"/>
    </location>
</feature>
<dbReference type="Proteomes" id="UP000552097">
    <property type="component" value="Unassembled WGS sequence"/>
</dbReference>
<organism evidence="2 3">
    <name type="scientific">Saccharothrix ecbatanensis</name>
    <dbReference type="NCBI Taxonomy" id="1105145"/>
    <lineage>
        <taxon>Bacteria</taxon>
        <taxon>Bacillati</taxon>
        <taxon>Actinomycetota</taxon>
        <taxon>Actinomycetes</taxon>
        <taxon>Pseudonocardiales</taxon>
        <taxon>Pseudonocardiaceae</taxon>
        <taxon>Saccharothrix</taxon>
    </lineage>
</organism>
<accession>A0A7W9M5H8</accession>
<reference evidence="2 3" key="1">
    <citation type="submission" date="2020-08" db="EMBL/GenBank/DDBJ databases">
        <title>Sequencing the genomes of 1000 actinobacteria strains.</title>
        <authorList>
            <person name="Klenk H.-P."/>
        </authorList>
    </citation>
    <scope>NUCLEOTIDE SEQUENCE [LARGE SCALE GENOMIC DNA]</scope>
    <source>
        <strain evidence="2 3">DSM 45486</strain>
    </source>
</reference>